<feature type="region of interest" description="Disordered" evidence="1">
    <location>
        <begin position="52"/>
        <end position="73"/>
    </location>
</feature>
<feature type="compositionally biased region" description="Basic and acidic residues" evidence="1">
    <location>
        <begin position="341"/>
        <end position="353"/>
    </location>
</feature>
<protein>
    <submittedName>
        <fullName evidence="2">Uncharacterized protein</fullName>
    </submittedName>
</protein>
<dbReference type="AlphaFoldDB" id="A0AAD7GYR3"/>
<organism evidence="2 3">
    <name type="scientific">Mycena rosella</name>
    <name type="common">Pink bonnet</name>
    <name type="synonym">Agaricus rosellus</name>
    <dbReference type="NCBI Taxonomy" id="1033263"/>
    <lineage>
        <taxon>Eukaryota</taxon>
        <taxon>Fungi</taxon>
        <taxon>Dikarya</taxon>
        <taxon>Basidiomycota</taxon>
        <taxon>Agaricomycotina</taxon>
        <taxon>Agaricomycetes</taxon>
        <taxon>Agaricomycetidae</taxon>
        <taxon>Agaricales</taxon>
        <taxon>Marasmiineae</taxon>
        <taxon>Mycenaceae</taxon>
        <taxon>Mycena</taxon>
    </lineage>
</organism>
<feature type="region of interest" description="Disordered" evidence="1">
    <location>
        <begin position="791"/>
        <end position="824"/>
    </location>
</feature>
<feature type="compositionally biased region" description="Acidic residues" evidence="1">
    <location>
        <begin position="60"/>
        <end position="69"/>
    </location>
</feature>
<feature type="compositionally biased region" description="Basic and acidic residues" evidence="1">
    <location>
        <begin position="802"/>
        <end position="824"/>
    </location>
</feature>
<evidence type="ECO:0000313" key="2">
    <source>
        <dbReference type="EMBL" id="KAJ7708254.1"/>
    </source>
</evidence>
<dbReference type="EMBL" id="JARKIE010000004">
    <property type="protein sequence ID" value="KAJ7708254.1"/>
    <property type="molecule type" value="Genomic_DNA"/>
</dbReference>
<gene>
    <name evidence="2" type="ORF">B0H17DRAFT_1125021</name>
</gene>
<feature type="region of interest" description="Disordered" evidence="1">
    <location>
        <begin position="339"/>
        <end position="361"/>
    </location>
</feature>
<dbReference type="Proteomes" id="UP001221757">
    <property type="component" value="Unassembled WGS sequence"/>
</dbReference>
<comment type="caution">
    <text evidence="2">The sequence shown here is derived from an EMBL/GenBank/DDBJ whole genome shotgun (WGS) entry which is preliminary data.</text>
</comment>
<feature type="region of interest" description="Disordered" evidence="1">
    <location>
        <begin position="553"/>
        <end position="598"/>
    </location>
</feature>
<evidence type="ECO:0000313" key="3">
    <source>
        <dbReference type="Proteomes" id="UP001221757"/>
    </source>
</evidence>
<proteinExistence type="predicted"/>
<accession>A0AAD7GYR3</accession>
<name>A0AAD7GYR3_MYCRO</name>
<evidence type="ECO:0000256" key="1">
    <source>
        <dbReference type="SAM" id="MobiDB-lite"/>
    </source>
</evidence>
<keyword evidence="3" id="KW-1185">Reference proteome</keyword>
<feature type="compositionally biased region" description="Basic and acidic residues" evidence="1">
    <location>
        <begin position="572"/>
        <end position="583"/>
    </location>
</feature>
<sequence length="824" mass="93139">MHRILGSTDMGRPSLDYLWYPPEERVVDEPTPVTSDASIVAQVRHEAAVERGEIIKIDDKDSESEDEEKSPEMTTAEVMKLCCTHKTACLSKGDLTQSMELSRALRQFRGNIQREETKNARQLTLSEAWGASLNNPPTLCIMSYPTVTSFLHGELLEKIKHKARGREQSITEWSAAMSTIRRFSTFGSLITLLNWKNSLTSTFITSSNALQQLQGIFQVDDSTRAKCEFNVVAPCAIWAWDFWVRSSISFRAYKEKLGPGFPRRRGWSGIVVRNETSDWIELRTQQRGLVHPQGTARSGTDSEAIAVSDVEWGTHHLDQVFFSHSDARRHEHVIKWRRSHKLEPRPNQEDPRRRPSVCPGLSREWGDEGKRFKLGSGRFGHARKAAEVLQKEGSAPARFRSPVIKNRKSSEGATVIDAGRRIKFRLANLKFGPSTIASRSFVAVSCSILSRKGFRLFCCFLAQEMRHLRRCNVIGIAVAARFLGDMPDLPPKQIQHPYNQTVAWEITFNTFRRVRGSESLEGCNWKIKPRKHPEAVLDLNREVKIGSPPYAGAGTVYRTQSPPTINVPVPGNRDEKIEPDRSSIRRSPTRGTNRKTPRTTRLFSTQPIQTDEPLPNIVQTGQLTDSHTATAALRSRNSSKKKSKMLVRIAWAQARRCEFQSCWNSPSPNIRYVTRSVDSETAIIAQDLDQHSAPRDSGAVVEHSNSPRDGVFHHGLKAIEGTLNCDFFSITLNEILWHASSSATGPRIICGAGLRLESLVFSVLRSRRRRGAMKTPRKESRRMKVPFGESGRISPWLVRPGPRREGSVDDHDKKASKERKEFRW</sequence>
<reference evidence="2" key="1">
    <citation type="submission" date="2023-03" db="EMBL/GenBank/DDBJ databases">
        <title>Massive genome expansion in bonnet fungi (Mycena s.s.) driven by repeated elements and novel gene families across ecological guilds.</title>
        <authorList>
            <consortium name="Lawrence Berkeley National Laboratory"/>
            <person name="Harder C.B."/>
            <person name="Miyauchi S."/>
            <person name="Viragh M."/>
            <person name="Kuo A."/>
            <person name="Thoen E."/>
            <person name="Andreopoulos B."/>
            <person name="Lu D."/>
            <person name="Skrede I."/>
            <person name="Drula E."/>
            <person name="Henrissat B."/>
            <person name="Morin E."/>
            <person name="Kohler A."/>
            <person name="Barry K."/>
            <person name="LaButti K."/>
            <person name="Morin E."/>
            <person name="Salamov A."/>
            <person name="Lipzen A."/>
            <person name="Mereny Z."/>
            <person name="Hegedus B."/>
            <person name="Baldrian P."/>
            <person name="Stursova M."/>
            <person name="Weitz H."/>
            <person name="Taylor A."/>
            <person name="Grigoriev I.V."/>
            <person name="Nagy L.G."/>
            <person name="Martin F."/>
            <person name="Kauserud H."/>
        </authorList>
    </citation>
    <scope>NUCLEOTIDE SEQUENCE</scope>
    <source>
        <strain evidence="2">CBHHK067</strain>
    </source>
</reference>